<accession>A0ABV0MCQ6</accession>
<dbReference type="Gene3D" id="3.40.50.1820">
    <property type="entry name" value="alpha/beta hydrolase"/>
    <property type="match status" value="1"/>
</dbReference>
<keyword evidence="3" id="KW-1185">Reference proteome</keyword>
<comment type="caution">
    <text evidence="2">The sequence shown here is derived from an EMBL/GenBank/DDBJ whole genome shotgun (WGS) entry which is preliminary data.</text>
</comment>
<dbReference type="Pfam" id="PF12697">
    <property type="entry name" value="Abhydrolase_6"/>
    <property type="match status" value="1"/>
</dbReference>
<name>A0ABV0MCQ6_9HYPH</name>
<dbReference type="PANTHER" id="PTHR43798">
    <property type="entry name" value="MONOACYLGLYCEROL LIPASE"/>
    <property type="match status" value="1"/>
</dbReference>
<dbReference type="InterPro" id="IPR000073">
    <property type="entry name" value="AB_hydrolase_1"/>
</dbReference>
<dbReference type="InterPro" id="IPR050266">
    <property type="entry name" value="AB_hydrolase_sf"/>
</dbReference>
<proteinExistence type="predicted"/>
<reference evidence="2 3" key="1">
    <citation type="submission" date="2024-05" db="EMBL/GenBank/DDBJ databases">
        <title>Neorhizobium sp. Rsf11, a plant growth promoting and heavy metal resistant PAH-degrader.</title>
        <authorList>
            <person name="Golubev S.N."/>
            <person name="Muratova A.Y."/>
            <person name="Markelova M.I."/>
        </authorList>
    </citation>
    <scope>NUCLEOTIDE SEQUENCE [LARGE SCALE GENOMIC DNA]</scope>
    <source>
        <strain evidence="2 3">Rsf11</strain>
    </source>
</reference>
<gene>
    <name evidence="2" type="ORF">ABK249_32770</name>
</gene>
<feature type="domain" description="AB hydrolase-1" evidence="1">
    <location>
        <begin position="32"/>
        <end position="244"/>
    </location>
</feature>
<keyword evidence="2" id="KW-0378">Hydrolase</keyword>
<dbReference type="SUPFAM" id="SSF53474">
    <property type="entry name" value="alpha/beta-Hydrolases"/>
    <property type="match status" value="1"/>
</dbReference>
<sequence>MQKIEVGGALIEYAWFPPAPREDDRLSTAPIVFLHHGFGCVADWKAFPTKVAMATGHPALAYSRRGCGASSALPGPRDIGYLHEEARQFLPMLLDALGVDRCHPYGHSDGATIALLFASAFPDRALSSIVEAPHVFAEKLTLDGVAALSQRYETDPALREKLARYHRDPDGAFLVWARTWLLPEFRDWTIVGELDKLRLPLLVIQGSTDPFGTLEHARLIGERAGQCVSILELAESGHNPHVEAESAILKAVVDFLREAEKCSVDRTEDKYKSR</sequence>
<evidence type="ECO:0000259" key="1">
    <source>
        <dbReference type="Pfam" id="PF12697"/>
    </source>
</evidence>
<dbReference type="GO" id="GO:0016787">
    <property type="term" value="F:hydrolase activity"/>
    <property type="evidence" value="ECO:0007669"/>
    <property type="project" value="UniProtKB-KW"/>
</dbReference>
<dbReference type="EMBL" id="JBEAAL010000052">
    <property type="protein sequence ID" value="MEQ1409678.1"/>
    <property type="molecule type" value="Genomic_DNA"/>
</dbReference>
<protein>
    <submittedName>
        <fullName evidence="2">Alpha/beta hydrolase</fullName>
    </submittedName>
</protein>
<dbReference type="Proteomes" id="UP001496627">
    <property type="component" value="Unassembled WGS sequence"/>
</dbReference>
<dbReference type="RefSeq" id="WP_210058933.1">
    <property type="nucleotide sequence ID" value="NZ_JBEAAL010000052.1"/>
</dbReference>
<evidence type="ECO:0000313" key="3">
    <source>
        <dbReference type="Proteomes" id="UP001496627"/>
    </source>
</evidence>
<dbReference type="PANTHER" id="PTHR43798:SF5">
    <property type="entry name" value="MONOACYLGLYCEROL LIPASE ABHD6"/>
    <property type="match status" value="1"/>
</dbReference>
<dbReference type="InterPro" id="IPR029058">
    <property type="entry name" value="AB_hydrolase_fold"/>
</dbReference>
<evidence type="ECO:0000313" key="2">
    <source>
        <dbReference type="EMBL" id="MEQ1409678.1"/>
    </source>
</evidence>
<organism evidence="2 3">
    <name type="scientific">Neorhizobium phenanthreniclasticum</name>
    <dbReference type="NCBI Taxonomy" id="3157917"/>
    <lineage>
        <taxon>Bacteria</taxon>
        <taxon>Pseudomonadati</taxon>
        <taxon>Pseudomonadota</taxon>
        <taxon>Alphaproteobacteria</taxon>
        <taxon>Hyphomicrobiales</taxon>
        <taxon>Rhizobiaceae</taxon>
        <taxon>Rhizobium/Agrobacterium group</taxon>
        <taxon>Neorhizobium</taxon>
    </lineage>
</organism>